<dbReference type="AlphaFoldDB" id="A0A1C3RH31"/>
<name>A0A1C3RH31_9PROT</name>
<protein>
    <submittedName>
        <fullName evidence="1">Uncharacterized protein</fullName>
    </submittedName>
</protein>
<keyword evidence="2" id="KW-1185">Reference proteome</keyword>
<reference evidence="1 2" key="1">
    <citation type="submission" date="2016-07" db="EMBL/GenBank/DDBJ databases">
        <authorList>
            <person name="Lefevre C.T."/>
        </authorList>
    </citation>
    <scope>NUCLEOTIDE SEQUENCE [LARGE SCALE GENOMIC DNA]</scope>
    <source>
        <strain evidence="1">PR1</strain>
    </source>
</reference>
<dbReference type="OrthoDB" id="8486000at2"/>
<evidence type="ECO:0000313" key="2">
    <source>
        <dbReference type="Proteomes" id="UP000231658"/>
    </source>
</evidence>
<organism evidence="1 2">
    <name type="scientific">Candidatus Terasakiella magnetica</name>
    <dbReference type="NCBI Taxonomy" id="1867952"/>
    <lineage>
        <taxon>Bacteria</taxon>
        <taxon>Pseudomonadati</taxon>
        <taxon>Pseudomonadota</taxon>
        <taxon>Alphaproteobacteria</taxon>
        <taxon>Rhodospirillales</taxon>
        <taxon>Terasakiellaceae</taxon>
        <taxon>Terasakiella</taxon>
    </lineage>
</organism>
<dbReference type="EMBL" id="FLYE01000016">
    <property type="protein sequence ID" value="SCA56587.1"/>
    <property type="molecule type" value="Genomic_DNA"/>
</dbReference>
<dbReference type="STRING" id="1867952.MTBPR1_230006"/>
<dbReference type="Proteomes" id="UP000231658">
    <property type="component" value="Unassembled WGS sequence"/>
</dbReference>
<proteinExistence type="predicted"/>
<gene>
    <name evidence="1" type="ORF">MTBPR1_230006</name>
</gene>
<dbReference type="RefSeq" id="WP_069188687.1">
    <property type="nucleotide sequence ID" value="NZ_FLYE01000016.1"/>
</dbReference>
<evidence type="ECO:0000313" key="1">
    <source>
        <dbReference type="EMBL" id="SCA56587.1"/>
    </source>
</evidence>
<sequence length="150" mass="17634">MRKHVISENDFNMGAVLNTYGSRDAFAIHLSQSYKQSKRTKFLKAVRVIIQAKSLEKTSRLNQKRIDLLNEDMELMTYFKSVDKNGKDCWKDEETRVRNQMLARCPKKPISLHKLRKQTFDGAQNLSLEAINDLLETWRSWGRLLLLYRA</sequence>
<accession>A0A1C3RH31</accession>